<dbReference type="GO" id="GO:0006302">
    <property type="term" value="P:double-strand break repair"/>
    <property type="evidence" value="ECO:0007669"/>
    <property type="project" value="TreeGrafter"/>
</dbReference>
<dbReference type="GO" id="GO:0006310">
    <property type="term" value="P:DNA recombination"/>
    <property type="evidence" value="ECO:0007669"/>
    <property type="project" value="TreeGrafter"/>
</dbReference>
<feature type="domain" description="Primosomal protein N' 3' DNA-binding" evidence="4">
    <location>
        <begin position="14"/>
        <end position="104"/>
    </location>
</feature>
<dbReference type="GO" id="GO:0003677">
    <property type="term" value="F:DNA binding"/>
    <property type="evidence" value="ECO:0007669"/>
    <property type="project" value="UniProtKB-KW"/>
</dbReference>
<dbReference type="PANTHER" id="PTHR30580:SF0">
    <property type="entry name" value="PRIMOSOMAL PROTEIN N"/>
    <property type="match status" value="1"/>
</dbReference>
<protein>
    <recommendedName>
        <fullName evidence="8">ATP-dependent helicase PriA</fullName>
    </recommendedName>
</protein>
<name>A0A1G2PDQ6_9BACT</name>
<evidence type="ECO:0008006" key="8">
    <source>
        <dbReference type="Google" id="ProtNLM"/>
    </source>
</evidence>
<evidence type="ECO:0000313" key="6">
    <source>
        <dbReference type="EMBL" id="OHA45869.1"/>
    </source>
</evidence>
<evidence type="ECO:0000256" key="1">
    <source>
        <dbReference type="ARBA" id="ARBA00022741"/>
    </source>
</evidence>
<dbReference type="Proteomes" id="UP000178869">
    <property type="component" value="Unassembled WGS sequence"/>
</dbReference>
<keyword evidence="2" id="KW-0067">ATP-binding</keyword>
<dbReference type="Pfam" id="PF17764">
    <property type="entry name" value="PriA_3primeBD"/>
    <property type="match status" value="1"/>
</dbReference>
<gene>
    <name evidence="6" type="ORF">A2828_01195</name>
</gene>
<dbReference type="EMBL" id="MHSR01000025">
    <property type="protein sequence ID" value="OHA45869.1"/>
    <property type="molecule type" value="Genomic_DNA"/>
</dbReference>
<comment type="caution">
    <text evidence="6">The sequence shown here is derived from an EMBL/GenBank/DDBJ whole genome shotgun (WGS) entry which is preliminary data.</text>
</comment>
<dbReference type="Pfam" id="PF18074">
    <property type="entry name" value="PriA_C"/>
    <property type="match status" value="1"/>
</dbReference>
<dbReference type="PANTHER" id="PTHR30580">
    <property type="entry name" value="PRIMOSOMAL PROTEIN N"/>
    <property type="match status" value="1"/>
</dbReference>
<evidence type="ECO:0000259" key="4">
    <source>
        <dbReference type="Pfam" id="PF17764"/>
    </source>
</evidence>
<dbReference type="InterPro" id="IPR041222">
    <property type="entry name" value="PriA_3primeBD"/>
</dbReference>
<feature type="domain" description="Primosomal protein N C-terminal" evidence="5">
    <location>
        <begin position="520"/>
        <end position="614"/>
    </location>
</feature>
<dbReference type="GO" id="GO:0043138">
    <property type="term" value="F:3'-5' DNA helicase activity"/>
    <property type="evidence" value="ECO:0007669"/>
    <property type="project" value="TreeGrafter"/>
</dbReference>
<sequence>MNKYIINVAPLTYIPRPHSSIFSYESDMDLQEGSLVNVPLGRRAFSGIVLKNKDHIIPRHVPSLKSINFIVSIEPVINSNTLKLVEWVSRYYITPLGFMFKNALSDIKKGQIITADTSSAEGFSKKYTFGSKRFKEYSKYINKTIKQGKNIILMVPTIKQVSGIEEKFAFLIRKYGVNRILVGTRKILFAPTNNLGLIIVEDENSPFHKQALQHPKYDAREAAEMLARLASCTIMFGGQMPSAKSTYFLNKESLNINTAFDKKVIVIDNLRANNIRFEKYPFSRSFLNGLDEIIKNGGRALIVSARKGDAGGLICKECKEIIKCPSCSSPLSLHSITSKSNKNLPSSVSDEKKLICRYCGKMISAPKTCANCEGWQFKTIGLTTNQIASCLEKLFNSAKIFTVDATSANESKRRKIVSEFNDSSGAILITTKVIIEEYLKPLDFIGLPNIDQFLTIPNFQAEEWLFDMIQKLKTFLKKHGRIFINTYKANQDVLGYIAADDLRGFIKNELKLRKELDWPPFTKLIKITAENTKEERGRHALAILLKDIRAMQREQKPKIEISGPYPAFIHKMRGRYRWHILLKESIGPKDYLNTALQERLAKLIPANLDIDVNPESIL</sequence>
<dbReference type="Gene3D" id="3.40.1440.60">
    <property type="entry name" value="PriA, 3(prime) DNA-binding domain"/>
    <property type="match status" value="1"/>
</dbReference>
<keyword evidence="1" id="KW-0547">Nucleotide-binding</keyword>
<organism evidence="6 7">
    <name type="scientific">Candidatus Terrybacteria bacterium RIFCSPHIGHO2_01_FULL_43_35</name>
    <dbReference type="NCBI Taxonomy" id="1802361"/>
    <lineage>
        <taxon>Bacteria</taxon>
        <taxon>Candidatus Terryibacteriota</taxon>
    </lineage>
</organism>
<keyword evidence="3" id="KW-0238">DNA-binding</keyword>
<proteinExistence type="predicted"/>
<evidence type="ECO:0000259" key="5">
    <source>
        <dbReference type="Pfam" id="PF18074"/>
    </source>
</evidence>
<dbReference type="GO" id="GO:0005524">
    <property type="term" value="F:ATP binding"/>
    <property type="evidence" value="ECO:0007669"/>
    <property type="project" value="UniProtKB-KW"/>
</dbReference>
<evidence type="ECO:0000256" key="2">
    <source>
        <dbReference type="ARBA" id="ARBA00022840"/>
    </source>
</evidence>
<dbReference type="InterPro" id="IPR027417">
    <property type="entry name" value="P-loop_NTPase"/>
</dbReference>
<dbReference type="AlphaFoldDB" id="A0A1G2PDQ6"/>
<evidence type="ECO:0000256" key="3">
    <source>
        <dbReference type="ARBA" id="ARBA00023125"/>
    </source>
</evidence>
<dbReference type="InterPro" id="IPR042115">
    <property type="entry name" value="PriA_3primeBD_sf"/>
</dbReference>
<evidence type="ECO:0000313" key="7">
    <source>
        <dbReference type="Proteomes" id="UP000178869"/>
    </source>
</evidence>
<dbReference type="GO" id="GO:0006270">
    <property type="term" value="P:DNA replication initiation"/>
    <property type="evidence" value="ECO:0007669"/>
    <property type="project" value="TreeGrafter"/>
</dbReference>
<dbReference type="InterPro" id="IPR041236">
    <property type="entry name" value="PriA_C"/>
</dbReference>
<reference evidence="6 7" key="1">
    <citation type="journal article" date="2016" name="Nat. Commun.">
        <title>Thousands of microbial genomes shed light on interconnected biogeochemical processes in an aquifer system.</title>
        <authorList>
            <person name="Anantharaman K."/>
            <person name="Brown C.T."/>
            <person name="Hug L.A."/>
            <person name="Sharon I."/>
            <person name="Castelle C.J."/>
            <person name="Probst A.J."/>
            <person name="Thomas B.C."/>
            <person name="Singh A."/>
            <person name="Wilkins M.J."/>
            <person name="Karaoz U."/>
            <person name="Brodie E.L."/>
            <person name="Williams K.H."/>
            <person name="Hubbard S.S."/>
            <person name="Banfield J.F."/>
        </authorList>
    </citation>
    <scope>NUCLEOTIDE SEQUENCE [LARGE SCALE GENOMIC DNA]</scope>
</reference>
<accession>A0A1G2PDQ6</accession>
<dbReference type="Gene3D" id="3.40.50.300">
    <property type="entry name" value="P-loop containing nucleotide triphosphate hydrolases"/>
    <property type="match status" value="1"/>
</dbReference>